<sequence length="163" mass="18446">MFRYNQRVPIVVIQFYDSTRIYSPHTEPKHSAESKYTIDIYTVFQVMVVYGSISDTDVLRYERGCWDEAQCDNAAKNTGDDLTNQTCIQQNGNYTCHSLDTEDSTTIANAINANFAEVSKALPALDFTQLPAFLPAPQQLPTLHVWDIYKSLLAVALGRITYH</sequence>
<dbReference type="AlphaFoldDB" id="A0A8K0AH18"/>
<accession>A0A8K0AH18</accession>
<protein>
    <submittedName>
        <fullName evidence="1">Hypp5395 protein</fullName>
    </submittedName>
</protein>
<keyword evidence="2" id="KW-1185">Reference proteome</keyword>
<name>A0A8K0AH18_BRALA</name>
<evidence type="ECO:0000313" key="2">
    <source>
        <dbReference type="Proteomes" id="UP000838412"/>
    </source>
</evidence>
<evidence type="ECO:0000313" key="1">
    <source>
        <dbReference type="EMBL" id="CAH1274703.1"/>
    </source>
</evidence>
<organism evidence="1 2">
    <name type="scientific">Branchiostoma lanceolatum</name>
    <name type="common">Common lancelet</name>
    <name type="synonym">Amphioxus lanceolatum</name>
    <dbReference type="NCBI Taxonomy" id="7740"/>
    <lineage>
        <taxon>Eukaryota</taxon>
        <taxon>Metazoa</taxon>
        <taxon>Chordata</taxon>
        <taxon>Cephalochordata</taxon>
        <taxon>Leptocardii</taxon>
        <taxon>Amphioxiformes</taxon>
        <taxon>Branchiostomatidae</taxon>
        <taxon>Branchiostoma</taxon>
    </lineage>
</organism>
<reference evidence="1" key="1">
    <citation type="submission" date="2022-01" db="EMBL/GenBank/DDBJ databases">
        <authorList>
            <person name="Braso-Vives M."/>
        </authorList>
    </citation>
    <scope>NUCLEOTIDE SEQUENCE</scope>
</reference>
<dbReference type="EMBL" id="OV696694">
    <property type="protein sequence ID" value="CAH1274703.1"/>
    <property type="molecule type" value="Genomic_DNA"/>
</dbReference>
<gene>
    <name evidence="1" type="primary">Hypp5395</name>
    <name evidence="1" type="ORF">BLAG_LOCUS25641</name>
</gene>
<dbReference type="Proteomes" id="UP000838412">
    <property type="component" value="Chromosome 9"/>
</dbReference>
<proteinExistence type="predicted"/>